<keyword evidence="1" id="KW-0732">Signal</keyword>
<dbReference type="WBParaSite" id="jg153">
    <property type="protein sequence ID" value="jg153"/>
    <property type="gene ID" value="jg153"/>
</dbReference>
<evidence type="ECO:0000313" key="3">
    <source>
        <dbReference type="WBParaSite" id="jg153"/>
    </source>
</evidence>
<sequence>MWDAPLWTLTIVLLMFRLGSRKRACIPMRESSQFSHTLRCLLIVSLYLYGNFLLLDGDGRVTKKSGKKQEPVVGKKVITTIQKQNQWWGKIVLTAHLLLYTIEMEFILEGG</sequence>
<dbReference type="Proteomes" id="UP000887574">
    <property type="component" value="Unplaced"/>
</dbReference>
<keyword evidence="2" id="KW-1185">Reference proteome</keyword>
<evidence type="ECO:0000313" key="2">
    <source>
        <dbReference type="Proteomes" id="UP000887574"/>
    </source>
</evidence>
<organism evidence="2 3">
    <name type="scientific">Ditylenchus dipsaci</name>
    <dbReference type="NCBI Taxonomy" id="166011"/>
    <lineage>
        <taxon>Eukaryota</taxon>
        <taxon>Metazoa</taxon>
        <taxon>Ecdysozoa</taxon>
        <taxon>Nematoda</taxon>
        <taxon>Chromadorea</taxon>
        <taxon>Rhabditida</taxon>
        <taxon>Tylenchina</taxon>
        <taxon>Tylenchomorpha</taxon>
        <taxon>Sphaerularioidea</taxon>
        <taxon>Anguinidae</taxon>
        <taxon>Anguininae</taxon>
        <taxon>Ditylenchus</taxon>
    </lineage>
</organism>
<feature type="chain" id="PRO_5037064657" evidence="1">
    <location>
        <begin position="22"/>
        <end position="111"/>
    </location>
</feature>
<accession>A0A915D3W7</accession>
<dbReference type="AlphaFoldDB" id="A0A915D3W7"/>
<name>A0A915D3W7_9BILA</name>
<evidence type="ECO:0000256" key="1">
    <source>
        <dbReference type="SAM" id="SignalP"/>
    </source>
</evidence>
<protein>
    <submittedName>
        <fullName evidence="3">Secreted protein</fullName>
    </submittedName>
</protein>
<feature type="signal peptide" evidence="1">
    <location>
        <begin position="1"/>
        <end position="21"/>
    </location>
</feature>
<proteinExistence type="predicted"/>
<reference evidence="3" key="1">
    <citation type="submission" date="2022-11" db="UniProtKB">
        <authorList>
            <consortium name="WormBaseParasite"/>
        </authorList>
    </citation>
    <scope>IDENTIFICATION</scope>
</reference>